<dbReference type="EMBL" id="VGIR01000091">
    <property type="protein sequence ID" value="MBM3332470.1"/>
    <property type="molecule type" value="Genomic_DNA"/>
</dbReference>
<organism evidence="1 2">
    <name type="scientific">candidate division WOR-3 bacterium</name>
    <dbReference type="NCBI Taxonomy" id="2052148"/>
    <lineage>
        <taxon>Bacteria</taxon>
        <taxon>Bacteria division WOR-3</taxon>
    </lineage>
</organism>
<name>A0A937XJX3_UNCW3</name>
<comment type="caution">
    <text evidence="1">The sequence shown here is derived from an EMBL/GenBank/DDBJ whole genome shotgun (WGS) entry which is preliminary data.</text>
</comment>
<proteinExistence type="predicted"/>
<gene>
    <name evidence="1" type="ORF">FJY68_11595</name>
</gene>
<accession>A0A937XJX3</accession>
<dbReference type="Proteomes" id="UP000779900">
    <property type="component" value="Unassembled WGS sequence"/>
</dbReference>
<reference evidence="1" key="1">
    <citation type="submission" date="2019-03" db="EMBL/GenBank/DDBJ databases">
        <title>Lake Tanganyika Metagenome-Assembled Genomes (MAGs).</title>
        <authorList>
            <person name="Tran P."/>
        </authorList>
    </citation>
    <scope>NUCLEOTIDE SEQUENCE</scope>
    <source>
        <strain evidence="1">K_DeepCast_150m_m2_040</strain>
    </source>
</reference>
<sequence length="56" mass="6039">MVVKVEVHNDGEQWCARAIGADLLTCAPTLDELMVEVKDAAACHYHDPVQAGQTST</sequence>
<evidence type="ECO:0000313" key="1">
    <source>
        <dbReference type="EMBL" id="MBM3332470.1"/>
    </source>
</evidence>
<protein>
    <submittedName>
        <fullName evidence="1">Type II toxin-antitoxin system HicB family antitoxin</fullName>
    </submittedName>
</protein>
<evidence type="ECO:0000313" key="2">
    <source>
        <dbReference type="Proteomes" id="UP000779900"/>
    </source>
</evidence>
<dbReference type="AlphaFoldDB" id="A0A937XJX3"/>